<dbReference type="Pfam" id="PF11711">
    <property type="entry name" value="Tim54"/>
    <property type="match status" value="1"/>
</dbReference>
<proteinExistence type="inferred from homology"/>
<feature type="compositionally biased region" description="Basic and acidic residues" evidence="12">
    <location>
        <begin position="1"/>
        <end position="10"/>
    </location>
</feature>
<feature type="region of interest" description="Disordered" evidence="12">
    <location>
        <begin position="1"/>
        <end position="22"/>
    </location>
</feature>
<comment type="caution">
    <text evidence="13">The sequence shown here is derived from an EMBL/GenBank/DDBJ whole genome shotgun (WGS) entry which is preliminary data.</text>
</comment>
<evidence type="ECO:0000256" key="12">
    <source>
        <dbReference type="SAM" id="MobiDB-lite"/>
    </source>
</evidence>
<evidence type="ECO:0000313" key="14">
    <source>
        <dbReference type="Proteomes" id="UP001590951"/>
    </source>
</evidence>
<feature type="compositionally biased region" description="Polar residues" evidence="12">
    <location>
        <begin position="284"/>
        <end position="295"/>
    </location>
</feature>
<dbReference type="InterPro" id="IPR021056">
    <property type="entry name" value="Mt_import_IM_translocase_Tim54"/>
</dbReference>
<evidence type="ECO:0000256" key="5">
    <source>
        <dbReference type="ARBA" id="ARBA00022692"/>
    </source>
</evidence>
<evidence type="ECO:0000256" key="10">
    <source>
        <dbReference type="ARBA" id="ARBA00023128"/>
    </source>
</evidence>
<keyword evidence="4" id="KW-0813">Transport</keyword>
<gene>
    <name evidence="13" type="ORF">ABVK25_003582</name>
</gene>
<name>A0ABR4BDN5_9LECA</name>
<evidence type="ECO:0000313" key="13">
    <source>
        <dbReference type="EMBL" id="KAL2055940.1"/>
    </source>
</evidence>
<feature type="compositionally biased region" description="Pro residues" evidence="12">
    <location>
        <begin position="258"/>
        <end position="280"/>
    </location>
</feature>
<comment type="subcellular location">
    <subcellularLocation>
        <location evidence="1">Mitochondrion inner membrane</location>
        <topology evidence="1">Single-pass membrane protein</topology>
    </subcellularLocation>
</comment>
<organism evidence="13 14">
    <name type="scientific">Lepraria finkii</name>
    <dbReference type="NCBI Taxonomy" id="1340010"/>
    <lineage>
        <taxon>Eukaryota</taxon>
        <taxon>Fungi</taxon>
        <taxon>Dikarya</taxon>
        <taxon>Ascomycota</taxon>
        <taxon>Pezizomycotina</taxon>
        <taxon>Lecanoromycetes</taxon>
        <taxon>OSLEUM clade</taxon>
        <taxon>Lecanoromycetidae</taxon>
        <taxon>Lecanorales</taxon>
        <taxon>Lecanorineae</taxon>
        <taxon>Stereocaulaceae</taxon>
        <taxon>Lepraria</taxon>
    </lineage>
</organism>
<evidence type="ECO:0000256" key="1">
    <source>
        <dbReference type="ARBA" id="ARBA00004434"/>
    </source>
</evidence>
<evidence type="ECO:0000256" key="6">
    <source>
        <dbReference type="ARBA" id="ARBA00022792"/>
    </source>
</evidence>
<keyword evidence="8" id="KW-1133">Transmembrane helix</keyword>
<reference evidence="13 14" key="1">
    <citation type="submission" date="2024-09" db="EMBL/GenBank/DDBJ databases">
        <title>Rethinking Asexuality: The Enigmatic Case of Functional Sexual Genes in Lepraria (Stereocaulaceae).</title>
        <authorList>
            <person name="Doellman M."/>
            <person name="Sun Y."/>
            <person name="Barcenas-Pena A."/>
            <person name="Lumbsch H.T."/>
            <person name="Grewe F."/>
        </authorList>
    </citation>
    <scope>NUCLEOTIDE SEQUENCE [LARGE SCALE GENOMIC DNA]</scope>
    <source>
        <strain evidence="13 14">Grewe 0041</strain>
    </source>
</reference>
<keyword evidence="11" id="KW-0472">Membrane</keyword>
<feature type="region of interest" description="Disordered" evidence="12">
    <location>
        <begin position="392"/>
        <end position="411"/>
    </location>
</feature>
<keyword evidence="10" id="KW-0496">Mitochondrion</keyword>
<evidence type="ECO:0000256" key="8">
    <source>
        <dbReference type="ARBA" id="ARBA00022989"/>
    </source>
</evidence>
<accession>A0ABR4BDN5</accession>
<evidence type="ECO:0000256" key="7">
    <source>
        <dbReference type="ARBA" id="ARBA00022927"/>
    </source>
</evidence>
<evidence type="ECO:0000256" key="3">
    <source>
        <dbReference type="ARBA" id="ARBA00020796"/>
    </source>
</evidence>
<keyword evidence="14" id="KW-1185">Reference proteome</keyword>
<evidence type="ECO:0000256" key="11">
    <source>
        <dbReference type="ARBA" id="ARBA00023136"/>
    </source>
</evidence>
<keyword evidence="5" id="KW-0812">Transmembrane</keyword>
<evidence type="ECO:0000256" key="2">
    <source>
        <dbReference type="ARBA" id="ARBA00006355"/>
    </source>
</evidence>
<feature type="compositionally biased region" description="Pro residues" evidence="12">
    <location>
        <begin position="225"/>
        <end position="235"/>
    </location>
</feature>
<keyword evidence="9" id="KW-0811">Translocation</keyword>
<dbReference type="EMBL" id="JBHFEH010000009">
    <property type="protein sequence ID" value="KAL2055940.1"/>
    <property type="molecule type" value="Genomic_DNA"/>
</dbReference>
<evidence type="ECO:0000256" key="4">
    <source>
        <dbReference type="ARBA" id="ARBA00022448"/>
    </source>
</evidence>
<comment type="similarity">
    <text evidence="2">Belongs to the TIM54 family.</text>
</comment>
<keyword evidence="7" id="KW-0653">Protein transport</keyword>
<protein>
    <recommendedName>
        <fullName evidence="3">Mitochondrial import inner membrane translocase subunit TIM54</fullName>
    </recommendedName>
</protein>
<feature type="region of interest" description="Disordered" evidence="12">
    <location>
        <begin position="147"/>
        <end position="166"/>
    </location>
</feature>
<feature type="region of interest" description="Disordered" evidence="12">
    <location>
        <begin position="213"/>
        <end position="295"/>
    </location>
</feature>
<dbReference type="Proteomes" id="UP001590951">
    <property type="component" value="Unassembled WGS sequence"/>
</dbReference>
<keyword evidence="6" id="KW-0999">Mitochondrion inner membrane</keyword>
<evidence type="ECO:0000256" key="9">
    <source>
        <dbReference type="ARBA" id="ARBA00023010"/>
    </source>
</evidence>
<sequence length="482" mass="54041">MAEKLPRKDAASASVPKPERNPALRMMGLPRFKLKLPSRNWLIFWAITGSFTSTLLYDRYHKKRAQRKWCNFVSHLAEEPVPPTMMPRKITIFLAAPPGDGLRPARDHFHEYIKPILVAGGLDWEVIEGRKEGEVRASLAEKVRKLRKRNGEEPSQKPTEESEEKANWDDLLYEVRKKSGVTEWNGVQGDLVLGRHTWKEYIRGLHEGWLSPLDSPRPIESPEVEPQPLPTPSGTPPADSLPTETPSSESASNSSPQTEPPAPDPPPPKPAKATPKPPYITPNDYPSCSTPPSLATSMNPSLPVPLPHLLGFLNTPTRVYRFLTRRRLADSTGHSVAALVIASHSRPYTQTAEFASAIDPDQDFASTNAAPEAAVTQTGEAWEQEAVLKKEEKDWHKSAWEPDKDDESKERPWQERMIIDGRIGQRMSQFELESGAEEEAAKVDAEKRLEDPSLVDRIRKWTGFEKQGKTGWDMGLEGAEDD</sequence>
<feature type="compositionally biased region" description="Low complexity" evidence="12">
    <location>
        <begin position="236"/>
        <end position="257"/>
    </location>
</feature>
<dbReference type="PRINTS" id="PR01217">
    <property type="entry name" value="PRICHEXTENSN"/>
</dbReference>